<organism evidence="12 14">
    <name type="scientific">Didymodactylos carnosus</name>
    <dbReference type="NCBI Taxonomy" id="1234261"/>
    <lineage>
        <taxon>Eukaryota</taxon>
        <taxon>Metazoa</taxon>
        <taxon>Spiralia</taxon>
        <taxon>Gnathifera</taxon>
        <taxon>Rotifera</taxon>
        <taxon>Eurotatoria</taxon>
        <taxon>Bdelloidea</taxon>
        <taxon>Philodinida</taxon>
        <taxon>Philodinidae</taxon>
        <taxon>Didymodactylos</taxon>
    </lineage>
</organism>
<comment type="caution">
    <text evidence="12">The sequence shown here is derived from an EMBL/GenBank/DDBJ whole genome shotgun (WGS) entry which is preliminary data.</text>
</comment>
<feature type="compositionally biased region" description="Gly residues" evidence="7">
    <location>
        <begin position="68"/>
        <end position="78"/>
    </location>
</feature>
<name>A0A813PDV7_9BILA</name>
<dbReference type="OrthoDB" id="5527234at2759"/>
<accession>A0A813PDV7</accession>
<dbReference type="InterPro" id="IPR056288">
    <property type="entry name" value="CEP76_C"/>
</dbReference>
<evidence type="ECO:0000259" key="11">
    <source>
        <dbReference type="Pfam" id="PF24656"/>
    </source>
</evidence>
<feature type="domain" description="CEP76 C2" evidence="8">
    <location>
        <begin position="115"/>
        <end position="275"/>
    </location>
</feature>
<evidence type="ECO:0000313" key="14">
    <source>
        <dbReference type="Proteomes" id="UP000663829"/>
    </source>
</evidence>
<feature type="domain" description="Centrosomal protein of 76 kDa C-terminal" evidence="9">
    <location>
        <begin position="538"/>
        <end position="682"/>
    </location>
</feature>
<evidence type="ECO:0000313" key="13">
    <source>
        <dbReference type="EMBL" id="CAF3531051.1"/>
    </source>
</evidence>
<sequence>MSVGPDKISELKQVISNHLSQSDISNQIKDIVSEYAQQNPSSTINQNFLIDQLKQRGVLDSMMKNIHFGGGGGGSGGGEHTHHPSPRQRTSLKPSTNLIDIDQHLALPLEQVNFDSNRRHLYLQFLNGKAFTDYLNEPPAEYLPGGGTINTSSFIISILFRGQRFRTKPIPVAAEPFFQQGFLLELHKEKKQGEYGGMADKETLISICDRIHIVLIRKDPLGDTHLVSSHFLEWRHVLCAQINKTTRTLELNGIAENKLPVGLLNVCLQLIPPLNEPLPDDILAAQLDLEHSRSTERERLFLVYAKQWWKEYLEIREEHKTRLVKIFGQDENGVNHPVFTFVRSLRSGRLLDTPRQAARFVSLINYERHSVVGNTDRTEMWKHTHAFLARNSGDCENHATLLCSLLLGFGLDAYVCIGTKAKNQIHSWVVTIGAEDVFFWESLNGNRYLHISIDPDDPPLDKGVLSNIRHPYRTIGCLFNNQSFYANIQPLCNVDTCSFRLSDQSKWKSMSEEAIASVTTIGYVLTAPVMPQLIANNLDSIAISNDIEKQIRALIIQHRKRKTVSSQDLGYMTQWDDHLSYLLSPALSSYELERVSGLSVGNEEFQEAVRRAVPNGHAFKGFPIQFIHKNSRKAFIFSMKNPLCQEIVCCHGDQVRLAVRVHVFTYPENALATWIMFACRYKSVM</sequence>
<dbReference type="EMBL" id="CAJOBC010000072">
    <property type="protein sequence ID" value="CAF3531051.1"/>
    <property type="molecule type" value="Genomic_DNA"/>
</dbReference>
<dbReference type="SUPFAM" id="SSF54001">
    <property type="entry name" value="Cysteine proteinases"/>
    <property type="match status" value="1"/>
</dbReference>
<dbReference type="Pfam" id="PF24654">
    <property type="entry name" value="CEP76_N"/>
    <property type="match status" value="1"/>
</dbReference>
<dbReference type="Proteomes" id="UP000663829">
    <property type="component" value="Unassembled WGS sequence"/>
</dbReference>
<dbReference type="GO" id="GO:0046599">
    <property type="term" value="P:regulation of centriole replication"/>
    <property type="evidence" value="ECO:0007669"/>
    <property type="project" value="TreeGrafter"/>
</dbReference>
<keyword evidence="4" id="KW-0963">Cytoplasm</keyword>
<feature type="domain" description="CEP76/DRC7 peptidase-like" evidence="11">
    <location>
        <begin position="379"/>
        <end position="510"/>
    </location>
</feature>
<evidence type="ECO:0000259" key="10">
    <source>
        <dbReference type="Pfam" id="PF24654"/>
    </source>
</evidence>
<dbReference type="InterPro" id="IPR056290">
    <property type="entry name" value="CEPT76/DRC7_peptidase-like_dom"/>
</dbReference>
<dbReference type="InterPro" id="IPR028926">
    <property type="entry name" value="CEP76-C2"/>
</dbReference>
<dbReference type="InterPro" id="IPR038765">
    <property type="entry name" value="Papain-like_cys_pep_sf"/>
</dbReference>
<keyword evidence="14" id="KW-1185">Reference proteome</keyword>
<evidence type="ECO:0000259" key="9">
    <source>
        <dbReference type="Pfam" id="PF24652"/>
    </source>
</evidence>
<keyword evidence="5" id="KW-0206">Cytoskeleton</keyword>
<comment type="similarity">
    <text evidence="2">Belongs to the CEP76 family.</text>
</comment>
<feature type="region of interest" description="Disordered" evidence="7">
    <location>
        <begin position="64"/>
        <end position="93"/>
    </location>
</feature>
<evidence type="ECO:0000259" key="8">
    <source>
        <dbReference type="Pfam" id="PF15627"/>
    </source>
</evidence>
<protein>
    <recommendedName>
        <fullName evidence="3">Centrosomal protein of 76 kDa</fullName>
    </recommendedName>
</protein>
<dbReference type="PANTHER" id="PTHR46436">
    <property type="entry name" value="CENTROSOMAL PROTEIN OF 76 KDA"/>
    <property type="match status" value="1"/>
</dbReference>
<evidence type="ECO:0000256" key="3">
    <source>
        <dbReference type="ARBA" id="ARBA00015706"/>
    </source>
</evidence>
<dbReference type="PANTHER" id="PTHR46436:SF1">
    <property type="entry name" value="CENTROSOMAL PROTEIN OF 76 KDA"/>
    <property type="match status" value="1"/>
</dbReference>
<evidence type="ECO:0000256" key="6">
    <source>
        <dbReference type="ARBA" id="ARBA00024729"/>
    </source>
</evidence>
<evidence type="ECO:0000256" key="2">
    <source>
        <dbReference type="ARBA" id="ARBA00005400"/>
    </source>
</evidence>
<dbReference type="InterPro" id="IPR052299">
    <property type="entry name" value="CEP76"/>
</dbReference>
<evidence type="ECO:0000256" key="7">
    <source>
        <dbReference type="SAM" id="MobiDB-lite"/>
    </source>
</evidence>
<reference evidence="12" key="1">
    <citation type="submission" date="2021-02" db="EMBL/GenBank/DDBJ databases">
        <authorList>
            <person name="Nowell W R."/>
        </authorList>
    </citation>
    <scope>NUCLEOTIDE SEQUENCE</scope>
</reference>
<evidence type="ECO:0000256" key="5">
    <source>
        <dbReference type="ARBA" id="ARBA00023212"/>
    </source>
</evidence>
<dbReference type="Pfam" id="PF15627">
    <property type="entry name" value="CEP76-C2"/>
    <property type="match status" value="1"/>
</dbReference>
<evidence type="ECO:0000256" key="1">
    <source>
        <dbReference type="ARBA" id="ARBA00004114"/>
    </source>
</evidence>
<gene>
    <name evidence="12" type="ORF">GPM918_LOCUS852</name>
    <name evidence="13" type="ORF">SRO942_LOCUS852</name>
</gene>
<dbReference type="Pfam" id="PF24656">
    <property type="entry name" value="CEPT76_peptidase"/>
    <property type="match status" value="1"/>
</dbReference>
<evidence type="ECO:0000256" key="4">
    <source>
        <dbReference type="ARBA" id="ARBA00022490"/>
    </source>
</evidence>
<dbReference type="InterPro" id="IPR056289">
    <property type="entry name" value="CEP76_N"/>
</dbReference>
<proteinExistence type="inferred from homology"/>
<dbReference type="Proteomes" id="UP000681722">
    <property type="component" value="Unassembled WGS sequence"/>
</dbReference>
<dbReference type="Pfam" id="PF24652">
    <property type="entry name" value="CEP76_C"/>
    <property type="match status" value="1"/>
</dbReference>
<comment type="subcellular location">
    <subcellularLocation>
        <location evidence="1">Cytoplasm</location>
        <location evidence="1">Cytoskeleton</location>
        <location evidence="1">Microtubule organizing center</location>
        <location evidence="1">Centrosome</location>
        <location evidence="1">Centriole</location>
    </subcellularLocation>
</comment>
<dbReference type="EMBL" id="CAJNOQ010000072">
    <property type="protein sequence ID" value="CAF0751385.1"/>
    <property type="molecule type" value="Genomic_DNA"/>
</dbReference>
<comment type="function">
    <text evidence="6">Centrosomal protein involved in regulation of centriole duplication. Required to limit centriole duplication to once per cell cycle by preventing centriole reduplication.</text>
</comment>
<dbReference type="GO" id="GO:0005814">
    <property type="term" value="C:centriole"/>
    <property type="evidence" value="ECO:0007669"/>
    <property type="project" value="UniProtKB-SubCell"/>
</dbReference>
<dbReference type="AlphaFoldDB" id="A0A813PDV7"/>
<evidence type="ECO:0000313" key="12">
    <source>
        <dbReference type="EMBL" id="CAF0751385.1"/>
    </source>
</evidence>
<feature type="domain" description="CEP76 N-terminal" evidence="10">
    <location>
        <begin position="10"/>
        <end position="66"/>
    </location>
</feature>
<dbReference type="Gene3D" id="3.10.620.30">
    <property type="match status" value="1"/>
</dbReference>